<keyword evidence="8 9" id="KW-0624">Polysaccharide degradation</keyword>
<keyword evidence="7 9" id="KW-0326">Glycosidase</keyword>
<dbReference type="Pfam" id="PF00457">
    <property type="entry name" value="Glyco_hydro_11"/>
    <property type="match status" value="1"/>
</dbReference>
<dbReference type="InterPro" id="IPR013319">
    <property type="entry name" value="GH11/12"/>
</dbReference>
<evidence type="ECO:0000256" key="4">
    <source>
        <dbReference type="ARBA" id="ARBA00022651"/>
    </source>
</evidence>
<gene>
    <name evidence="13" type="ORF">J2W94_003524</name>
</gene>
<keyword evidence="5 9" id="KW-0378">Hydrolase</keyword>
<evidence type="ECO:0000256" key="6">
    <source>
        <dbReference type="ARBA" id="ARBA00023277"/>
    </source>
</evidence>
<sequence>MNVFEHTRTCHRFSVFGLLLAVVCLWAPAANAQSCNNTGPVDGNLFYSHWSNSSSGYPCLQFGGPGNYSYSWNNFQGNFVGGKGWQIGNPSRVIGYNATFQPNGNAYLAFYGWAKSNYGEIVEYYVVDSWGTWEPPFGNNPPAPVGYVTTDGGTYKLYKKRQFQQPHVFGSGNADFDQYWSVRTSKRQTGVNSTITLQNHVNAWANQGWTLGGEQKYQVMGTEGFGNEQYPTNGYSNVTVWEQGGGNNFVVRARGTSGQEQIRLWVGGSDVATWTLSTTMQNYSISTNNSPANGGIMVYYTNDASGRDVQIDYLQVNGQIRQAEQQSTNTGVWANNQCGGAGYSEWLHCNGGIGF</sequence>
<name>A0ABU1RWQ9_9GAMM</name>
<evidence type="ECO:0000256" key="3">
    <source>
        <dbReference type="ARBA" id="ARBA00012590"/>
    </source>
</evidence>
<organism evidence="13 14">
    <name type="scientific">Pseudoxanthomonas sacheonensis</name>
    <dbReference type="NCBI Taxonomy" id="443615"/>
    <lineage>
        <taxon>Bacteria</taxon>
        <taxon>Pseudomonadati</taxon>
        <taxon>Pseudomonadota</taxon>
        <taxon>Gammaproteobacteria</taxon>
        <taxon>Lysobacterales</taxon>
        <taxon>Lysobacteraceae</taxon>
        <taxon>Pseudoxanthomonas</taxon>
    </lineage>
</organism>
<keyword evidence="14" id="KW-1185">Reference proteome</keyword>
<keyword evidence="4 9" id="KW-0858">Xylan degradation</keyword>
<evidence type="ECO:0000256" key="9">
    <source>
        <dbReference type="PROSITE-ProRule" id="PRU01097"/>
    </source>
</evidence>
<comment type="pathway">
    <text evidence="2 9 10">Glycan degradation; xylan degradation.</text>
</comment>
<dbReference type="InterPro" id="IPR031768">
    <property type="entry name" value="CBM60_xylan-bd"/>
</dbReference>
<evidence type="ECO:0000256" key="8">
    <source>
        <dbReference type="ARBA" id="ARBA00023326"/>
    </source>
</evidence>
<comment type="similarity">
    <text evidence="9 10">Belongs to the glycosyl hydrolase 11 (cellulase G) family.</text>
</comment>
<evidence type="ECO:0000313" key="13">
    <source>
        <dbReference type="EMBL" id="MDR6843211.1"/>
    </source>
</evidence>
<comment type="catalytic activity">
    <reaction evidence="1 9 10">
        <text>Endohydrolysis of (1-&gt;4)-beta-D-xylosidic linkages in xylans.</text>
        <dbReference type="EC" id="3.2.1.8"/>
    </reaction>
</comment>
<dbReference type="PANTHER" id="PTHR46828">
    <property type="entry name" value="ENDO-1,4-BETA-XYLANASE A-RELATED"/>
    <property type="match status" value="1"/>
</dbReference>
<proteinExistence type="inferred from homology"/>
<dbReference type="Gene3D" id="2.60.120.180">
    <property type="match status" value="1"/>
</dbReference>
<dbReference type="Gene3D" id="2.60.60.40">
    <property type="match status" value="1"/>
</dbReference>
<protein>
    <recommendedName>
        <fullName evidence="3 9">Endo-1,4-beta-xylanase</fullName>
        <ecNumber evidence="3 9">3.2.1.8</ecNumber>
    </recommendedName>
</protein>
<evidence type="ECO:0000259" key="12">
    <source>
        <dbReference type="PROSITE" id="PS51761"/>
    </source>
</evidence>
<feature type="signal peptide" evidence="11">
    <location>
        <begin position="1"/>
        <end position="32"/>
    </location>
</feature>
<evidence type="ECO:0000313" key="14">
    <source>
        <dbReference type="Proteomes" id="UP001254759"/>
    </source>
</evidence>
<dbReference type="PRINTS" id="PR00911">
    <property type="entry name" value="GLHYDRLASE11"/>
</dbReference>
<dbReference type="EMBL" id="JAVDTT010000006">
    <property type="protein sequence ID" value="MDR6843211.1"/>
    <property type="molecule type" value="Genomic_DNA"/>
</dbReference>
<keyword evidence="11" id="KW-0732">Signal</keyword>
<feature type="active site" description="Proton donor" evidence="9">
    <location>
        <position position="223"/>
    </location>
</feature>
<reference evidence="13 14" key="1">
    <citation type="submission" date="2023-07" db="EMBL/GenBank/DDBJ databases">
        <title>Sorghum-associated microbial communities from plants grown in Nebraska, USA.</title>
        <authorList>
            <person name="Schachtman D."/>
        </authorList>
    </citation>
    <scope>NUCLEOTIDE SEQUENCE [LARGE SCALE GENOMIC DNA]</scope>
    <source>
        <strain evidence="13 14">BE107</strain>
    </source>
</reference>
<evidence type="ECO:0000256" key="2">
    <source>
        <dbReference type="ARBA" id="ARBA00004851"/>
    </source>
</evidence>
<dbReference type="Pfam" id="PF16841">
    <property type="entry name" value="CBM60"/>
    <property type="match status" value="1"/>
</dbReference>
<dbReference type="PANTHER" id="PTHR46828:SF2">
    <property type="entry name" value="ENDO-1,4-BETA-XYLANASE A-RELATED"/>
    <property type="match status" value="1"/>
</dbReference>
<evidence type="ECO:0000256" key="11">
    <source>
        <dbReference type="SAM" id="SignalP"/>
    </source>
</evidence>
<evidence type="ECO:0000256" key="5">
    <source>
        <dbReference type="ARBA" id="ARBA00022801"/>
    </source>
</evidence>
<keyword evidence="6 9" id="KW-0119">Carbohydrate metabolism</keyword>
<dbReference type="PROSITE" id="PS51761">
    <property type="entry name" value="GH11_3"/>
    <property type="match status" value="1"/>
</dbReference>
<dbReference type="InterPro" id="IPR001137">
    <property type="entry name" value="Glyco_hydro_11"/>
</dbReference>
<comment type="caution">
    <text evidence="13">The sequence shown here is derived from an EMBL/GenBank/DDBJ whole genome shotgun (WGS) entry which is preliminary data.</text>
</comment>
<evidence type="ECO:0000256" key="10">
    <source>
        <dbReference type="RuleBase" id="RU362015"/>
    </source>
</evidence>
<dbReference type="RefSeq" id="WP_310096195.1">
    <property type="nucleotide sequence ID" value="NZ_JAVDTT010000006.1"/>
</dbReference>
<evidence type="ECO:0000256" key="1">
    <source>
        <dbReference type="ARBA" id="ARBA00000681"/>
    </source>
</evidence>
<dbReference type="Proteomes" id="UP001254759">
    <property type="component" value="Unassembled WGS sequence"/>
</dbReference>
<dbReference type="InterPro" id="IPR013320">
    <property type="entry name" value="ConA-like_dom_sf"/>
</dbReference>
<dbReference type="InterPro" id="IPR033123">
    <property type="entry name" value="GH11_dom"/>
</dbReference>
<feature type="active site" description="Nucleophile" evidence="9">
    <location>
        <position position="123"/>
    </location>
</feature>
<accession>A0ABU1RWQ9</accession>
<dbReference type="EC" id="3.2.1.8" evidence="3 9"/>
<feature type="domain" description="GH11" evidence="12">
    <location>
        <begin position="33"/>
        <end position="236"/>
    </location>
</feature>
<feature type="chain" id="PRO_5047375453" description="Endo-1,4-beta-xylanase" evidence="11">
    <location>
        <begin position="33"/>
        <end position="355"/>
    </location>
</feature>
<evidence type="ECO:0000256" key="7">
    <source>
        <dbReference type="ARBA" id="ARBA00023295"/>
    </source>
</evidence>
<dbReference type="SUPFAM" id="SSF49899">
    <property type="entry name" value="Concanavalin A-like lectins/glucanases"/>
    <property type="match status" value="1"/>
</dbReference>